<dbReference type="Proteomes" id="UP000478008">
    <property type="component" value="Unassembled WGS sequence"/>
</dbReference>
<feature type="region of interest" description="Disordered" evidence="2">
    <location>
        <begin position="402"/>
        <end position="427"/>
    </location>
</feature>
<keyword evidence="4" id="KW-1185">Reference proteome</keyword>
<organism evidence="3 4">
    <name type="scientific">Dekkera bruxellensis</name>
    <name type="common">Brettanomyces custersii</name>
    <dbReference type="NCBI Taxonomy" id="5007"/>
    <lineage>
        <taxon>Eukaryota</taxon>
        <taxon>Fungi</taxon>
        <taxon>Dikarya</taxon>
        <taxon>Ascomycota</taxon>
        <taxon>Saccharomycotina</taxon>
        <taxon>Pichiomycetes</taxon>
        <taxon>Pichiales</taxon>
        <taxon>Pichiaceae</taxon>
        <taxon>Brettanomyces</taxon>
    </lineage>
</organism>
<feature type="compositionally biased region" description="Polar residues" evidence="2">
    <location>
        <begin position="411"/>
        <end position="427"/>
    </location>
</feature>
<evidence type="ECO:0000256" key="2">
    <source>
        <dbReference type="SAM" id="MobiDB-lite"/>
    </source>
</evidence>
<accession>A0A7D9H4Z5</accession>
<proteinExistence type="predicted"/>
<dbReference type="AlphaFoldDB" id="A0A7D9H4Z5"/>
<keyword evidence="1" id="KW-0175">Coiled coil</keyword>
<dbReference type="EMBL" id="CABFWN010000007">
    <property type="protein sequence ID" value="VUG20344.1"/>
    <property type="molecule type" value="Genomic_DNA"/>
</dbReference>
<protein>
    <submittedName>
        <fullName evidence="3">DEBR0S7_01860g1_1</fullName>
    </submittedName>
</protein>
<evidence type="ECO:0000313" key="3">
    <source>
        <dbReference type="EMBL" id="VUG20344.1"/>
    </source>
</evidence>
<evidence type="ECO:0000256" key="1">
    <source>
        <dbReference type="SAM" id="Coils"/>
    </source>
</evidence>
<name>A0A7D9H4Z5_DEKBR</name>
<evidence type="ECO:0000313" key="4">
    <source>
        <dbReference type="Proteomes" id="UP000478008"/>
    </source>
</evidence>
<sequence>MSLACRVIGQTNSANANTVLHRYNLSSSDSIYNALVHQYLRDVKNGYTDISADANVVVSKLGSLFLDSHGVSKRLTCNKGRVDPAEACTAVERYLAEHKEMQLMSNEEYERVCGHVTQLKQMVRNRIGEERDSELERTSRKIEEGERRISQHVAALMKFGYFREFLVSSQSSIEQNVEVVGRKSQGGLEKALEELVSCVISLSIQHGITVPQPDLQTMQNFIGRINWCKECIAKLVQGLASTPSSSVDGRRESPIMQPSVKSENGGGVGKEAQNSLETKPKGSGGKIDDLRTALNDLQFAHVYLARQYEDERSRYNKSLNQLRLKLSQSQELLAGSNEQLTNQTQQSLKLETKLSETLSELGECKKKLHEKSMEISILRTDHLGETSEPDRLSDGQTRLVESGDELDLQKSPRSQASDSGSFNSNAVSAPILRMEFKKIVKQMNEDFEKEIEKERTERRRLENLVKLYEQDGQKH</sequence>
<feature type="coiled-coil region" evidence="1">
    <location>
        <begin position="305"/>
        <end position="339"/>
    </location>
</feature>
<feature type="region of interest" description="Disordered" evidence="2">
    <location>
        <begin position="241"/>
        <end position="287"/>
    </location>
</feature>
<feature type="coiled-coil region" evidence="1">
    <location>
        <begin position="437"/>
        <end position="471"/>
    </location>
</feature>
<gene>
    <name evidence="3" type="ORF">DEBR0S7_01860G</name>
</gene>
<reference evidence="3 4" key="1">
    <citation type="submission" date="2019-07" db="EMBL/GenBank/DDBJ databases">
        <authorList>
            <person name="Friedrich A."/>
            <person name="Schacherer J."/>
        </authorList>
    </citation>
    <scope>NUCLEOTIDE SEQUENCE [LARGE SCALE GENOMIC DNA]</scope>
</reference>